<sequence length="121" mass="13947">MVFHKTSLQKRFRKLKNRGDLVRKIEKSKADAYFREKNTYMVIYFIIWAIVSYGVVLIAEPLSDVYFNGFPLHYFMGAQGALAVFIILLFVNAIVGDKIDKKYGIDHNKNELIGRGTTSNH</sequence>
<accession>A0A318TNP8</accession>
<keyword evidence="1" id="KW-0472">Membrane</keyword>
<gene>
    <name evidence="3" type="ORF">BJ095_11099</name>
</gene>
<comment type="caution">
    <text evidence="3">The sequence shown here is derived from an EMBL/GenBank/DDBJ whole genome shotgun (WGS) entry which is preliminary data.</text>
</comment>
<protein>
    <submittedName>
        <fullName evidence="3">Putative solute:sodium symporter small subunit</fullName>
    </submittedName>
</protein>
<evidence type="ECO:0000259" key="2">
    <source>
        <dbReference type="Pfam" id="PF13937"/>
    </source>
</evidence>
<keyword evidence="4" id="KW-1185">Reference proteome</keyword>
<reference evidence="3 4" key="1">
    <citation type="submission" date="2018-06" db="EMBL/GenBank/DDBJ databases">
        <title>Genomic Encyclopedia of Archaeal and Bacterial Type Strains, Phase II (KMG-II): from individual species to whole genera.</title>
        <authorList>
            <person name="Goeker M."/>
        </authorList>
    </citation>
    <scope>NUCLEOTIDE SEQUENCE [LARGE SCALE GENOMIC DNA]</scope>
    <source>
        <strain evidence="3 4">KACC 16626</strain>
    </source>
</reference>
<dbReference type="AlphaFoldDB" id="A0A318TNP8"/>
<evidence type="ECO:0000313" key="3">
    <source>
        <dbReference type="EMBL" id="PYF06396.1"/>
    </source>
</evidence>
<keyword evidence="1" id="KW-1133">Transmembrane helix</keyword>
<dbReference type="InterPro" id="IPR019886">
    <property type="entry name" value="Na_symporter_ssu"/>
</dbReference>
<evidence type="ECO:0000256" key="1">
    <source>
        <dbReference type="SAM" id="Phobius"/>
    </source>
</evidence>
<dbReference type="NCBIfam" id="TIGR03647">
    <property type="entry name" value="Na_symport_sm"/>
    <property type="match status" value="1"/>
</dbReference>
<proteinExistence type="predicted"/>
<name>A0A318TNP8_9BACL</name>
<dbReference type="Proteomes" id="UP000247416">
    <property type="component" value="Unassembled WGS sequence"/>
</dbReference>
<feature type="domain" description="Sodium symporter small subunit" evidence="2">
    <location>
        <begin position="31"/>
        <end position="106"/>
    </location>
</feature>
<keyword evidence="1" id="KW-0812">Transmembrane</keyword>
<dbReference type="Pfam" id="PF13937">
    <property type="entry name" value="DUF4212"/>
    <property type="match status" value="1"/>
</dbReference>
<feature type="transmembrane region" description="Helical" evidence="1">
    <location>
        <begin position="39"/>
        <end position="59"/>
    </location>
</feature>
<organism evidence="3 4">
    <name type="scientific">Ureibacillus chungkukjangi</name>
    <dbReference type="NCBI Taxonomy" id="1202712"/>
    <lineage>
        <taxon>Bacteria</taxon>
        <taxon>Bacillati</taxon>
        <taxon>Bacillota</taxon>
        <taxon>Bacilli</taxon>
        <taxon>Bacillales</taxon>
        <taxon>Caryophanaceae</taxon>
        <taxon>Ureibacillus</taxon>
    </lineage>
</organism>
<dbReference type="EMBL" id="QJTJ01000010">
    <property type="protein sequence ID" value="PYF06396.1"/>
    <property type="molecule type" value="Genomic_DNA"/>
</dbReference>
<evidence type="ECO:0000313" key="4">
    <source>
        <dbReference type="Proteomes" id="UP000247416"/>
    </source>
</evidence>
<feature type="transmembrane region" description="Helical" evidence="1">
    <location>
        <begin position="71"/>
        <end position="95"/>
    </location>
</feature>